<feature type="region of interest" description="Disordered" evidence="1">
    <location>
        <begin position="605"/>
        <end position="632"/>
    </location>
</feature>
<accession>A0AA39J385</accession>
<reference evidence="2" key="1">
    <citation type="submission" date="2023-06" db="EMBL/GenBank/DDBJ databases">
        <authorList>
            <consortium name="Lawrence Berkeley National Laboratory"/>
            <person name="Ahrendt S."/>
            <person name="Sahu N."/>
            <person name="Indic B."/>
            <person name="Wong-Bajracharya J."/>
            <person name="Merenyi Z."/>
            <person name="Ke H.-M."/>
            <person name="Monk M."/>
            <person name="Kocsube S."/>
            <person name="Drula E."/>
            <person name="Lipzen A."/>
            <person name="Balint B."/>
            <person name="Henrissat B."/>
            <person name="Andreopoulos B."/>
            <person name="Martin F.M."/>
            <person name="Harder C.B."/>
            <person name="Rigling D."/>
            <person name="Ford K.L."/>
            <person name="Foster G.D."/>
            <person name="Pangilinan J."/>
            <person name="Papanicolaou A."/>
            <person name="Barry K."/>
            <person name="LaButti K."/>
            <person name="Viragh M."/>
            <person name="Koriabine M."/>
            <person name="Yan M."/>
            <person name="Riley R."/>
            <person name="Champramary S."/>
            <person name="Plett K.L."/>
            <person name="Tsai I.J."/>
            <person name="Slot J."/>
            <person name="Sipos G."/>
            <person name="Plett J."/>
            <person name="Nagy L.G."/>
            <person name="Grigoriev I.V."/>
        </authorList>
    </citation>
    <scope>NUCLEOTIDE SEQUENCE</scope>
    <source>
        <strain evidence="2">FPL87.14</strain>
    </source>
</reference>
<evidence type="ECO:0000256" key="1">
    <source>
        <dbReference type="SAM" id="MobiDB-lite"/>
    </source>
</evidence>
<keyword evidence="3" id="KW-1185">Reference proteome</keyword>
<gene>
    <name evidence="2" type="ORF">EV421DRAFT_1987411</name>
</gene>
<dbReference type="EMBL" id="JAUEPT010000064">
    <property type="protein sequence ID" value="KAK0435306.1"/>
    <property type="molecule type" value="Genomic_DNA"/>
</dbReference>
<name>A0AA39J385_9AGAR</name>
<comment type="caution">
    <text evidence="2">The sequence shown here is derived from an EMBL/GenBank/DDBJ whole genome shotgun (WGS) entry which is preliminary data.</text>
</comment>
<sequence>MSSDSKIASADEPRPEAPIDVLPDDILLEIFSWGAHSSNNTSFSFLVSTICQSWRSLAISDPRLWTALTVTITSADDPLPIPTDPSFFISSVFPRETLIVDCSGDQDIDFYLEYESSGDEETERFTETHYLVLSQLLADIAHRIRTFRLCARLKRIAMPRLETCHLTALCSEIRVYMDVYEEVANPIQVLEYAQGDDTLPVTSQDLQTYGSLLYPTLKDVCCSGIPMDWELFCASNLRVFYLENQPSEERPSMKFLRGILSNGKDTLEYLELTHAIGLDEELVDPPPSESRLTLPYVKQMKLVYIDPREAQQILRAFDFPALRTLVIKSYNEDEDSRDVLVDALNYIRVEELLDLTLVGISLPLEDFPERELNGVEEKLLPLILQFLRRLTRGHLYKLVLEYCCDDFLKFMNYGNESGGGKANLSRLKGLIVKACTEDASVGVMSFIRNRLEWGTVDGVYAGPVLEDLIIIVKPNVQEEAESLGDLKLAKDGGFFFCNVIFVLYVSVNPSSFDATRAMDSETDWRSVDSMLGDEVDAPGKESKFEWGTYLVQPKYSDCDTTQRDVKFKLRYPEHHSPYKLDGNNLEELYNYIVNKPNVDPIQLKNNVQEEKEKRNAKTLPRSRKSGEMGIAL</sequence>
<evidence type="ECO:0008006" key="4">
    <source>
        <dbReference type="Google" id="ProtNLM"/>
    </source>
</evidence>
<protein>
    <recommendedName>
        <fullName evidence="4">F-box domain-containing protein</fullName>
    </recommendedName>
</protein>
<dbReference type="Proteomes" id="UP001175226">
    <property type="component" value="Unassembled WGS sequence"/>
</dbReference>
<evidence type="ECO:0000313" key="3">
    <source>
        <dbReference type="Proteomes" id="UP001175226"/>
    </source>
</evidence>
<dbReference type="SUPFAM" id="SSF81383">
    <property type="entry name" value="F-box domain"/>
    <property type="match status" value="1"/>
</dbReference>
<proteinExistence type="predicted"/>
<dbReference type="AlphaFoldDB" id="A0AA39J385"/>
<dbReference type="InterPro" id="IPR036047">
    <property type="entry name" value="F-box-like_dom_sf"/>
</dbReference>
<evidence type="ECO:0000313" key="2">
    <source>
        <dbReference type="EMBL" id="KAK0435306.1"/>
    </source>
</evidence>
<organism evidence="2 3">
    <name type="scientific">Armillaria borealis</name>
    <dbReference type="NCBI Taxonomy" id="47425"/>
    <lineage>
        <taxon>Eukaryota</taxon>
        <taxon>Fungi</taxon>
        <taxon>Dikarya</taxon>
        <taxon>Basidiomycota</taxon>
        <taxon>Agaricomycotina</taxon>
        <taxon>Agaricomycetes</taxon>
        <taxon>Agaricomycetidae</taxon>
        <taxon>Agaricales</taxon>
        <taxon>Marasmiineae</taxon>
        <taxon>Physalacriaceae</taxon>
        <taxon>Armillaria</taxon>
    </lineage>
</organism>
<dbReference type="Gene3D" id="1.20.1280.50">
    <property type="match status" value="1"/>
</dbReference>